<evidence type="ECO:0008006" key="4">
    <source>
        <dbReference type="Google" id="ProtNLM"/>
    </source>
</evidence>
<evidence type="ECO:0000256" key="2">
    <source>
        <dbReference type="SAM" id="Phobius"/>
    </source>
</evidence>
<proteinExistence type="predicted"/>
<dbReference type="RefSeq" id="WP_289231463.1">
    <property type="nucleotide sequence ID" value="NZ_AP027735.1"/>
</dbReference>
<keyword evidence="2" id="KW-0472">Membrane</keyword>
<evidence type="ECO:0000313" key="3">
    <source>
        <dbReference type="EMBL" id="BDZ59463.1"/>
    </source>
</evidence>
<evidence type="ECO:0000256" key="1">
    <source>
        <dbReference type="SAM" id="MobiDB-lite"/>
    </source>
</evidence>
<name>A0ABM8HEM4_9MICO</name>
<organism evidence="3">
    <name type="scientific">Barrientosiimonas endolithica</name>
    <dbReference type="NCBI Taxonomy" id="1535208"/>
    <lineage>
        <taxon>Bacteria</taxon>
        <taxon>Bacillati</taxon>
        <taxon>Actinomycetota</taxon>
        <taxon>Actinomycetes</taxon>
        <taxon>Micrococcales</taxon>
        <taxon>Dermacoccaceae</taxon>
        <taxon>Barrientosiimonas</taxon>
    </lineage>
</organism>
<keyword evidence="2" id="KW-0812">Transmembrane</keyword>
<gene>
    <name evidence="3" type="ORF">GCM10025872_31200</name>
</gene>
<feature type="compositionally biased region" description="Pro residues" evidence="1">
    <location>
        <begin position="27"/>
        <end position="37"/>
    </location>
</feature>
<reference evidence="3" key="2">
    <citation type="submission" date="2023-02" db="EMBL/GenBank/DDBJ databases">
        <authorList>
            <person name="Sun Q."/>
            <person name="Mori K."/>
        </authorList>
    </citation>
    <scope>NUCLEOTIDE SEQUENCE</scope>
    <source>
        <strain evidence="3">NBRC 110608</strain>
    </source>
</reference>
<keyword evidence="2" id="KW-1133">Transmembrane helix</keyword>
<feature type="region of interest" description="Disordered" evidence="1">
    <location>
        <begin position="1"/>
        <end position="51"/>
    </location>
</feature>
<feature type="transmembrane region" description="Helical" evidence="2">
    <location>
        <begin position="99"/>
        <end position="117"/>
    </location>
</feature>
<feature type="transmembrane region" description="Helical" evidence="2">
    <location>
        <begin position="123"/>
        <end position="152"/>
    </location>
</feature>
<sequence>MSTAGPPEHGPDQGSPAPYEQQGGMAYPPPEQAPGPQPQGGAYPGPPQGGYAGYQVPPQGGYGGYQVPPQGGYGYPAQPTGGYVPPAYGQPMMPRKEPVLSLIVSFFLPGVGTMINGEVGKGVGILVGYLVGVLFSFFLIGVPFAIGFWVWGMVDGYTGAVRYNQLHGYPG</sequence>
<accession>A0ABM8HEM4</accession>
<dbReference type="EMBL" id="AP027735">
    <property type="protein sequence ID" value="BDZ59463.1"/>
    <property type="molecule type" value="Genomic_DNA"/>
</dbReference>
<protein>
    <recommendedName>
        <fullName evidence="4">TM2 domain-containing protein</fullName>
    </recommendedName>
</protein>
<reference evidence="3" key="1">
    <citation type="journal article" date="2014" name="Int. J. Syst. Evol. Microbiol.">
        <title>Complete genome of a new Firmicutes species belonging to the dominant human colonic microbiota ('Ruminococcus bicirculans') reveals two chromosomes and a selective capacity to utilize plant glucans.</title>
        <authorList>
            <consortium name="NISC Comparative Sequencing Program"/>
            <person name="Wegmann U."/>
            <person name="Louis P."/>
            <person name="Goesmann A."/>
            <person name="Henrissat B."/>
            <person name="Duncan S.H."/>
            <person name="Flint H.J."/>
        </authorList>
    </citation>
    <scope>NUCLEOTIDE SEQUENCE</scope>
    <source>
        <strain evidence="3">NBRC 110608</strain>
    </source>
</reference>